<dbReference type="PANTHER" id="PTHR13058">
    <property type="entry name" value="THREE PRIME REPAIR EXONUCLEASE 1, 2"/>
    <property type="match status" value="1"/>
</dbReference>
<dbReference type="InterPro" id="IPR013520">
    <property type="entry name" value="Ribonucl_H"/>
</dbReference>
<dbReference type="InterPro" id="IPR012337">
    <property type="entry name" value="RNaseH-like_sf"/>
</dbReference>
<keyword evidence="5" id="KW-0269">Exonuclease</keyword>
<evidence type="ECO:0000256" key="8">
    <source>
        <dbReference type="SAM" id="MobiDB-lite"/>
    </source>
</evidence>
<evidence type="ECO:0000259" key="9">
    <source>
        <dbReference type="SMART" id="SM00479"/>
    </source>
</evidence>
<dbReference type="Pfam" id="PF25244">
    <property type="entry name" value="PML_C"/>
    <property type="match status" value="1"/>
</dbReference>
<dbReference type="InterPro" id="IPR057617">
    <property type="entry name" value="PML_C"/>
</dbReference>
<organism evidence="10 11">
    <name type="scientific">Magallana gigas</name>
    <name type="common">Pacific oyster</name>
    <name type="synonym">Crassostrea gigas</name>
    <dbReference type="NCBI Taxonomy" id="29159"/>
    <lineage>
        <taxon>Eukaryota</taxon>
        <taxon>Metazoa</taxon>
        <taxon>Spiralia</taxon>
        <taxon>Lophotrochozoa</taxon>
        <taxon>Mollusca</taxon>
        <taxon>Bivalvia</taxon>
        <taxon>Autobranchia</taxon>
        <taxon>Pteriomorphia</taxon>
        <taxon>Ostreida</taxon>
        <taxon>Ostreoidea</taxon>
        <taxon>Ostreidae</taxon>
        <taxon>Magallana</taxon>
    </lineage>
</organism>
<dbReference type="InterPro" id="IPR049012">
    <property type="entry name" value="Mutator_transp_dom"/>
</dbReference>
<dbReference type="InterPro" id="IPR036397">
    <property type="entry name" value="RNaseH_sf"/>
</dbReference>
<protein>
    <recommendedName>
        <fullName evidence="9">Exonuclease domain-containing protein</fullName>
    </recommendedName>
</protein>
<keyword evidence="4" id="KW-0378">Hydrolase</keyword>
<dbReference type="PANTHER" id="PTHR13058:SF22">
    <property type="entry name" value="EXODEOXYRIBONUCLEASE III"/>
    <property type="match status" value="1"/>
</dbReference>
<evidence type="ECO:0000256" key="5">
    <source>
        <dbReference type="ARBA" id="ARBA00022839"/>
    </source>
</evidence>
<dbReference type="GO" id="GO:0008296">
    <property type="term" value="F:3'-5'-DNA exonuclease activity"/>
    <property type="evidence" value="ECO:0007669"/>
    <property type="project" value="TreeGrafter"/>
</dbReference>
<keyword evidence="6" id="KW-0460">Magnesium</keyword>
<keyword evidence="2" id="KW-0540">Nuclease</keyword>
<dbReference type="SMART" id="SM00479">
    <property type="entry name" value="EXOIII"/>
    <property type="match status" value="1"/>
</dbReference>
<evidence type="ECO:0000313" key="10">
    <source>
        <dbReference type="EnsemblMetazoa" id="G8767.1:cds"/>
    </source>
</evidence>
<dbReference type="GO" id="GO:0006308">
    <property type="term" value="P:DNA catabolic process"/>
    <property type="evidence" value="ECO:0007669"/>
    <property type="project" value="TreeGrafter"/>
</dbReference>
<keyword evidence="11" id="KW-1185">Reference proteome</keyword>
<dbReference type="AlphaFoldDB" id="A0A8W8NZ23"/>
<evidence type="ECO:0000256" key="6">
    <source>
        <dbReference type="ARBA" id="ARBA00022842"/>
    </source>
</evidence>
<comment type="similarity">
    <text evidence="7">Belongs to the exonuclease superfamily. TREX family.</text>
</comment>
<proteinExistence type="inferred from homology"/>
<keyword evidence="3" id="KW-0479">Metal-binding</keyword>
<dbReference type="Pfam" id="PF20700">
    <property type="entry name" value="Mutator"/>
    <property type="match status" value="1"/>
</dbReference>
<feature type="region of interest" description="Disordered" evidence="8">
    <location>
        <begin position="372"/>
        <end position="391"/>
    </location>
</feature>
<evidence type="ECO:0000256" key="2">
    <source>
        <dbReference type="ARBA" id="ARBA00022722"/>
    </source>
</evidence>
<dbReference type="Proteomes" id="UP000005408">
    <property type="component" value="Unassembled WGS sequence"/>
</dbReference>
<dbReference type="EnsemblMetazoa" id="G8767.1">
    <property type="protein sequence ID" value="G8767.1:cds"/>
    <property type="gene ID" value="G8767"/>
</dbReference>
<evidence type="ECO:0000256" key="3">
    <source>
        <dbReference type="ARBA" id="ARBA00022723"/>
    </source>
</evidence>
<dbReference type="GO" id="GO:0003676">
    <property type="term" value="F:nucleic acid binding"/>
    <property type="evidence" value="ECO:0007669"/>
    <property type="project" value="InterPro"/>
</dbReference>
<dbReference type="InterPro" id="IPR040393">
    <property type="entry name" value="TREX1/2"/>
</dbReference>
<feature type="domain" description="Exonuclease" evidence="9">
    <location>
        <begin position="397"/>
        <end position="575"/>
    </location>
</feature>
<comment type="cofactor">
    <cofactor evidence="1">
        <name>Mg(2+)</name>
        <dbReference type="ChEBI" id="CHEBI:18420"/>
    </cofactor>
</comment>
<name>A0A8W8NZ23_MAGGI</name>
<evidence type="ECO:0000256" key="4">
    <source>
        <dbReference type="ARBA" id="ARBA00022801"/>
    </source>
</evidence>
<sequence>MECGLPLQLSHAVNIQTYGLSAILKIPCSNTNCGQMNHVPTGKKHGRVWDANTKLAAAMVHSGVGERQVNSLLSTLNIPAVCHKTLSRRQKEIGAAVNFVAQDSTERALKEEIDLTEKNREKDGLIVSVDAGWQKRGSGRSYDSLSGHSSMIGTLSGKIVNFSTRSKSCHICRKGDAAKISQGLKALSHHPFGDHSQCMSSWCRFLANPKEKYHSLPHGKALSDIQLQGTIYNMMETYAANSEKLATLGSTQGNESFNRLVASKAPKANHYSSSCSLKYRVAASVLQKNEGHRYVMHVNRRLGLSPGYFTERLAKIRDLQHKKRKAIATSFKAKQKRRLLKSKRQQGNATQEVREGITYAEGVNFEVIQPTDVQEIPPPTSQPSLEALPGKEHESQDEVIFDIEATGLARTSHILQISAIQQGKQFNEYILPKRPISKKAEEITGITMNGVKMYHNNKEVFPVSIRVGLSRFIDFLNKDSCKKSVITGHNILSYDIPVLLNALNNCEIANSFSDAVIGLCDTLQLFKAAHPGLKSYSQVNLYQHFLEEEYAAHDALQDVVALNRLINHVNPNPEMKQKLTYSFESFIKRLNFNEEAKIKILSLSPLTDSKAVSKGMCHTIAYSGLAFEHLKLAFNRNGQQGVMDVLTEEVNGKARVTRSKKVVDSISDYFQCKASEI</sequence>
<dbReference type="GO" id="GO:0005737">
    <property type="term" value="C:cytoplasm"/>
    <property type="evidence" value="ECO:0007669"/>
    <property type="project" value="TreeGrafter"/>
</dbReference>
<evidence type="ECO:0000256" key="7">
    <source>
        <dbReference type="ARBA" id="ARBA00025769"/>
    </source>
</evidence>
<dbReference type="SUPFAM" id="SSF53098">
    <property type="entry name" value="Ribonuclease H-like"/>
    <property type="match status" value="1"/>
</dbReference>
<dbReference type="Gene3D" id="3.30.420.10">
    <property type="entry name" value="Ribonuclease H-like superfamily/Ribonuclease H"/>
    <property type="match status" value="1"/>
</dbReference>
<dbReference type="Pfam" id="PF00929">
    <property type="entry name" value="RNase_T"/>
    <property type="match status" value="1"/>
</dbReference>
<dbReference type="CDD" id="cd06127">
    <property type="entry name" value="DEDDh"/>
    <property type="match status" value="1"/>
</dbReference>
<reference evidence="10" key="1">
    <citation type="submission" date="2022-08" db="UniProtKB">
        <authorList>
            <consortium name="EnsemblMetazoa"/>
        </authorList>
    </citation>
    <scope>IDENTIFICATION</scope>
    <source>
        <strain evidence="10">05x7-T-G4-1.051#20</strain>
    </source>
</reference>
<evidence type="ECO:0000313" key="11">
    <source>
        <dbReference type="Proteomes" id="UP000005408"/>
    </source>
</evidence>
<accession>A0A8W8NZ23</accession>
<evidence type="ECO:0000256" key="1">
    <source>
        <dbReference type="ARBA" id="ARBA00001946"/>
    </source>
</evidence>
<dbReference type="GO" id="GO:0046872">
    <property type="term" value="F:metal ion binding"/>
    <property type="evidence" value="ECO:0007669"/>
    <property type="project" value="UniProtKB-KW"/>
</dbReference>